<gene>
    <name evidence="2" type="ORF">LCGC14_1995910</name>
</gene>
<sequence>NIYLFIILIVCKSVGSFLYSFFGVSLMMFLNSRKILIISMIIATTVLFYPLLKITDVFPTEPILNLAYKLDSERAGSLEFRFDNESILLNKANEKLYFGWGGGGRNRVYDEAGKDISVSDGRWIIQYGQYGLVGFVFYFILMYLPVLRAFRNSKSIINS</sequence>
<proteinExistence type="predicted"/>
<keyword evidence="1" id="KW-1133">Transmembrane helix</keyword>
<feature type="transmembrane region" description="Helical" evidence="1">
    <location>
        <begin position="6"/>
        <end position="28"/>
    </location>
</feature>
<organism evidence="2">
    <name type="scientific">marine sediment metagenome</name>
    <dbReference type="NCBI Taxonomy" id="412755"/>
    <lineage>
        <taxon>unclassified sequences</taxon>
        <taxon>metagenomes</taxon>
        <taxon>ecological metagenomes</taxon>
    </lineage>
</organism>
<evidence type="ECO:0000256" key="1">
    <source>
        <dbReference type="SAM" id="Phobius"/>
    </source>
</evidence>
<dbReference type="EMBL" id="LAZR01022595">
    <property type="protein sequence ID" value="KKL81321.1"/>
    <property type="molecule type" value="Genomic_DNA"/>
</dbReference>
<dbReference type="AlphaFoldDB" id="A0A0F9FSP9"/>
<feature type="non-terminal residue" evidence="2">
    <location>
        <position position="1"/>
    </location>
</feature>
<feature type="transmembrane region" description="Helical" evidence="1">
    <location>
        <begin position="35"/>
        <end position="52"/>
    </location>
</feature>
<accession>A0A0F9FSP9</accession>
<keyword evidence="1" id="KW-0812">Transmembrane</keyword>
<comment type="caution">
    <text evidence="2">The sequence shown here is derived from an EMBL/GenBank/DDBJ whole genome shotgun (WGS) entry which is preliminary data.</text>
</comment>
<evidence type="ECO:0000313" key="2">
    <source>
        <dbReference type="EMBL" id="KKL81321.1"/>
    </source>
</evidence>
<keyword evidence="1" id="KW-0472">Membrane</keyword>
<feature type="transmembrane region" description="Helical" evidence="1">
    <location>
        <begin position="127"/>
        <end position="147"/>
    </location>
</feature>
<protein>
    <submittedName>
        <fullName evidence="2">Uncharacterized protein</fullName>
    </submittedName>
</protein>
<reference evidence="2" key="1">
    <citation type="journal article" date="2015" name="Nature">
        <title>Complex archaea that bridge the gap between prokaryotes and eukaryotes.</title>
        <authorList>
            <person name="Spang A."/>
            <person name="Saw J.H."/>
            <person name="Jorgensen S.L."/>
            <person name="Zaremba-Niedzwiedzka K."/>
            <person name="Martijn J."/>
            <person name="Lind A.E."/>
            <person name="van Eijk R."/>
            <person name="Schleper C."/>
            <person name="Guy L."/>
            <person name="Ettema T.J."/>
        </authorList>
    </citation>
    <scope>NUCLEOTIDE SEQUENCE</scope>
</reference>
<name>A0A0F9FSP9_9ZZZZ</name>